<dbReference type="EMBL" id="JXJN01003485">
    <property type="status" value="NOT_ANNOTATED_CDS"/>
    <property type="molecule type" value="Genomic_DNA"/>
</dbReference>
<name>A0A1B0AU01_9MUSC</name>
<dbReference type="AlphaFoldDB" id="A0A1B0AU01"/>
<reference evidence="2" key="1">
    <citation type="submission" date="2015-01" db="EMBL/GenBank/DDBJ databases">
        <authorList>
            <person name="Aksoy S."/>
            <person name="Warren W."/>
            <person name="Wilson R.K."/>
        </authorList>
    </citation>
    <scope>NUCLEOTIDE SEQUENCE [LARGE SCALE GENOMIC DNA]</scope>
    <source>
        <strain evidence="2">IAEA</strain>
    </source>
</reference>
<protein>
    <submittedName>
        <fullName evidence="1">Uncharacterized protein</fullName>
    </submittedName>
</protein>
<accession>A0A1B0AU01</accession>
<keyword evidence="2" id="KW-1185">Reference proteome</keyword>
<dbReference type="Proteomes" id="UP000092460">
    <property type="component" value="Unassembled WGS sequence"/>
</dbReference>
<dbReference type="EnsemblMetazoa" id="GPPI008539-RA">
    <property type="protein sequence ID" value="GPPI008539-PA"/>
    <property type="gene ID" value="GPPI008539"/>
</dbReference>
<organism evidence="1 2">
    <name type="scientific">Glossina palpalis gambiensis</name>
    <dbReference type="NCBI Taxonomy" id="67801"/>
    <lineage>
        <taxon>Eukaryota</taxon>
        <taxon>Metazoa</taxon>
        <taxon>Ecdysozoa</taxon>
        <taxon>Arthropoda</taxon>
        <taxon>Hexapoda</taxon>
        <taxon>Insecta</taxon>
        <taxon>Pterygota</taxon>
        <taxon>Neoptera</taxon>
        <taxon>Endopterygota</taxon>
        <taxon>Diptera</taxon>
        <taxon>Brachycera</taxon>
        <taxon>Muscomorpha</taxon>
        <taxon>Hippoboscoidea</taxon>
        <taxon>Glossinidae</taxon>
        <taxon>Glossina</taxon>
    </lineage>
</organism>
<dbReference type="VEuPathDB" id="VectorBase:GPPI008539"/>
<reference evidence="1" key="2">
    <citation type="submission" date="2020-05" db="UniProtKB">
        <authorList>
            <consortium name="EnsemblMetazoa"/>
        </authorList>
    </citation>
    <scope>IDENTIFICATION</scope>
    <source>
        <strain evidence="1">IAEA</strain>
    </source>
</reference>
<sequence>MYTQNNQHERDIGFECGMRAKMFEGIVVKFKVKRFYHHFRNNNNNKKKKIGKLNSYPSKYNILMLSMIQRRDAQITREKKTEVKGISLLTCA</sequence>
<evidence type="ECO:0000313" key="2">
    <source>
        <dbReference type="Proteomes" id="UP000092460"/>
    </source>
</evidence>
<proteinExistence type="predicted"/>
<evidence type="ECO:0000313" key="1">
    <source>
        <dbReference type="EnsemblMetazoa" id="GPPI008539-PA"/>
    </source>
</evidence>